<feature type="domain" description="DUF3991" evidence="1">
    <location>
        <begin position="37"/>
        <end position="69"/>
    </location>
</feature>
<protein>
    <recommendedName>
        <fullName evidence="1">DUF3991 domain-containing protein</fullName>
    </recommendedName>
</protein>
<reference evidence="2 3" key="1">
    <citation type="submission" date="2018-07" db="EMBL/GenBank/DDBJ databases">
        <title>The draft genome of Phyllobacterium salinisoli.</title>
        <authorList>
            <person name="Liu L."/>
            <person name="Li L."/>
            <person name="Zhang X."/>
            <person name="Liang L."/>
        </authorList>
    </citation>
    <scope>NUCLEOTIDE SEQUENCE [LARGE SCALE GENOMIC DNA]</scope>
    <source>
        <strain evidence="2 3">LLAN61</strain>
    </source>
</reference>
<dbReference type="AlphaFoldDB" id="A0A368JZ91"/>
<evidence type="ECO:0000259" key="1">
    <source>
        <dbReference type="Pfam" id="PF13154"/>
    </source>
</evidence>
<dbReference type="Proteomes" id="UP000253420">
    <property type="component" value="Unassembled WGS sequence"/>
</dbReference>
<accession>A0A368JZ91</accession>
<name>A0A368JZ91_9HYPH</name>
<dbReference type="InterPro" id="IPR025054">
    <property type="entry name" value="DUF3991"/>
</dbReference>
<comment type="caution">
    <text evidence="2">The sequence shown here is derived from an EMBL/GenBank/DDBJ whole genome shotgun (WGS) entry which is preliminary data.</text>
</comment>
<evidence type="ECO:0000313" key="2">
    <source>
        <dbReference type="EMBL" id="RCS21482.1"/>
    </source>
</evidence>
<sequence>MVDAQIHEYGPALRGADLNPRSRRLIKRAKDSGHYPNEAIIRAAIRHDVVHEGPRGSMWAAHGDAGANLGRKTSLDYHRDLIATAGRRAGVILPGSALGSSRSSRRHCDDA</sequence>
<keyword evidence="3" id="KW-1185">Reference proteome</keyword>
<dbReference type="Pfam" id="PF13154">
    <property type="entry name" value="DUF3991"/>
    <property type="match status" value="1"/>
</dbReference>
<proteinExistence type="predicted"/>
<dbReference type="EMBL" id="QOZG01000033">
    <property type="protein sequence ID" value="RCS21482.1"/>
    <property type="molecule type" value="Genomic_DNA"/>
</dbReference>
<organism evidence="2 3">
    <name type="scientific">Phyllobacterium salinisoli</name>
    <dbReference type="NCBI Taxonomy" id="1899321"/>
    <lineage>
        <taxon>Bacteria</taxon>
        <taxon>Pseudomonadati</taxon>
        <taxon>Pseudomonadota</taxon>
        <taxon>Alphaproteobacteria</taxon>
        <taxon>Hyphomicrobiales</taxon>
        <taxon>Phyllobacteriaceae</taxon>
        <taxon>Phyllobacterium</taxon>
    </lineage>
</organism>
<evidence type="ECO:0000313" key="3">
    <source>
        <dbReference type="Proteomes" id="UP000253420"/>
    </source>
</evidence>
<gene>
    <name evidence="2" type="ORF">DUT91_23875</name>
</gene>